<reference evidence="7 8" key="1">
    <citation type="submission" date="2024-09" db="EMBL/GenBank/DDBJ databases">
        <title>Chromosome-scale assembly of Riccia fluitans.</title>
        <authorList>
            <person name="Paukszto L."/>
            <person name="Sawicki J."/>
            <person name="Karawczyk K."/>
            <person name="Piernik-Szablinska J."/>
            <person name="Szczecinska M."/>
            <person name="Mazdziarz M."/>
        </authorList>
    </citation>
    <scope>NUCLEOTIDE SEQUENCE [LARGE SCALE GENOMIC DNA]</scope>
    <source>
        <strain evidence="7">Rf_01</strain>
        <tissue evidence="7">Aerial parts of the thallus</tissue>
    </source>
</reference>
<keyword evidence="2" id="KW-0863">Zinc-finger</keyword>
<sequence length="965" mass="106002">MGTTGSYVNPMPRFPPPQVGHAMPPPPPSYPFAHNPSVPQGFSGPGQMHHQLQQHPSYFGPPFPGTRPTWTGYGFQRPPPSYGSQVTHPMVVPGPPTNSLPRTASPTQSSAGPPGTGFDHHSFTNSHAHNVSQVTRLGRNTILPPGTGSGQFRSFGGPQVSQDISGITSSDRSASERDTCAQTPLASAEETSVADSSEHSSVTEEGFVGSGSVHENNQLVNVVEKALGESEKEKVYDMKEVLSQLRSLLSQVEKAAKQVEALVNIDLGSDKGSTVACPFDPAHKIVAEGLFQHYLRCPSNPKPKFSASLTIESCGKRDISCGAVVNSRLLTSELTSGSTFSSGSEFDIFGGKFFYDGASAVVQASPSTVHPPLLGSPPAPDVKVTGRLSEELKTVDAVQRSSAGICRNTLLMLPSRYFYLSKEIEGWKNLPSRTSSLVIEAAVGLGKVGKREVVDWIILNSPAHGVVLDPILGCHMYTLARACFRDVQNKALTLIDQADYKRVAITSIDGEHVRTGGASDSDVTAPGDKNFPGGMEVEDNGSDRKDPDPARMDGLPSRLPVVCPKPPTPESLVVRSSHSSTQEMEAAICAVNERAILERYLRNPFPASCLPKFQLLQEYEAAVRLALEERPKRPNYRPILESDGLIWHRSQLEEKNKNKTREEILAEERDYKRRRMSYRGKKLKRTPTQVVRDIIEGHMEEIVAAGGIGSAVKQSLEASSTALHDSRGEMPVASNESTFTCGGQRRMPASNPSSVSRTDSHFKVNEKVRGWREHSHHSEPWKPNEGFRVRSKDMNMSRAENDVGEKPAGKQYQLNVEENISRHSKLRNRAGHSDPFDHGGGRSTSVRYRSSSEDQWENRSDSEDQNLRAHSHQQDGRYSTKRPNVSGMPEAHGHHDTRDDKSRRDYGYDSFKARRGQAKNSESYDRASRLTGPSGTRSVPEVTVQCPRWRWLFLFRILVCSGLRP</sequence>
<feature type="coiled-coil region" evidence="4">
    <location>
        <begin position="238"/>
        <end position="265"/>
    </location>
</feature>
<evidence type="ECO:0000259" key="6">
    <source>
        <dbReference type="PROSITE" id="PS51800"/>
    </source>
</evidence>
<feature type="region of interest" description="Disordered" evidence="5">
    <location>
        <begin position="76"/>
        <end position="124"/>
    </location>
</feature>
<keyword evidence="8" id="KW-1185">Reference proteome</keyword>
<gene>
    <name evidence="7" type="ORF">R1flu_021001</name>
</gene>
<keyword evidence="3" id="KW-0862">Zinc</keyword>
<dbReference type="Proteomes" id="UP001605036">
    <property type="component" value="Unassembled WGS sequence"/>
</dbReference>
<evidence type="ECO:0000256" key="5">
    <source>
        <dbReference type="SAM" id="MobiDB-lite"/>
    </source>
</evidence>
<proteinExistence type="predicted"/>
<evidence type="ECO:0000256" key="4">
    <source>
        <dbReference type="SAM" id="Coils"/>
    </source>
</evidence>
<accession>A0ABD1ZN56</accession>
<protein>
    <recommendedName>
        <fullName evidence="6">CHHC U11-48K-type domain-containing protein</fullName>
    </recommendedName>
</protein>
<dbReference type="EMBL" id="JBHFFA010000001">
    <property type="protein sequence ID" value="KAL2652873.1"/>
    <property type="molecule type" value="Genomic_DNA"/>
</dbReference>
<feature type="region of interest" description="Disordered" evidence="5">
    <location>
        <begin position="514"/>
        <end position="578"/>
    </location>
</feature>
<keyword evidence="4" id="KW-0175">Coiled coil</keyword>
<feature type="domain" description="CHHC U11-48K-type" evidence="6">
    <location>
        <begin position="274"/>
        <end position="301"/>
    </location>
</feature>
<name>A0ABD1ZN56_9MARC</name>
<feature type="compositionally biased region" description="Polar residues" evidence="5">
    <location>
        <begin position="180"/>
        <end position="195"/>
    </location>
</feature>
<organism evidence="7 8">
    <name type="scientific">Riccia fluitans</name>
    <dbReference type="NCBI Taxonomy" id="41844"/>
    <lineage>
        <taxon>Eukaryota</taxon>
        <taxon>Viridiplantae</taxon>
        <taxon>Streptophyta</taxon>
        <taxon>Embryophyta</taxon>
        <taxon>Marchantiophyta</taxon>
        <taxon>Marchantiopsida</taxon>
        <taxon>Marchantiidae</taxon>
        <taxon>Marchantiales</taxon>
        <taxon>Ricciaceae</taxon>
        <taxon>Riccia</taxon>
    </lineage>
</organism>
<feature type="compositionally biased region" description="Basic and acidic residues" evidence="5">
    <location>
        <begin position="891"/>
        <end position="907"/>
    </location>
</feature>
<evidence type="ECO:0000256" key="2">
    <source>
        <dbReference type="ARBA" id="ARBA00022771"/>
    </source>
</evidence>
<dbReference type="GO" id="GO:0008270">
    <property type="term" value="F:zinc ion binding"/>
    <property type="evidence" value="ECO:0007669"/>
    <property type="project" value="UniProtKB-KW"/>
</dbReference>
<feature type="compositionally biased region" description="Basic and acidic residues" evidence="5">
    <location>
        <begin position="758"/>
        <end position="790"/>
    </location>
</feature>
<evidence type="ECO:0000313" key="8">
    <source>
        <dbReference type="Proteomes" id="UP001605036"/>
    </source>
</evidence>
<dbReference type="InterPro" id="IPR022776">
    <property type="entry name" value="TRM13/UPF0224_CHHC_Znf_dom"/>
</dbReference>
<dbReference type="AlphaFoldDB" id="A0ABD1ZN56"/>
<feature type="compositionally biased region" description="Basic and acidic residues" evidence="5">
    <location>
        <begin position="831"/>
        <end position="840"/>
    </location>
</feature>
<evidence type="ECO:0000313" key="7">
    <source>
        <dbReference type="EMBL" id="KAL2652873.1"/>
    </source>
</evidence>
<dbReference type="PANTHER" id="PTHR21402:SF10">
    <property type="entry name" value="U11_U12 SMALL NUCLEAR RIBONUCLEOPROTEIN 48 KDA PROTEIN"/>
    <property type="match status" value="1"/>
</dbReference>
<keyword evidence="1" id="KW-0479">Metal-binding</keyword>
<dbReference type="PROSITE" id="PS51800">
    <property type="entry name" value="ZF_CHHC_U11_48K"/>
    <property type="match status" value="1"/>
</dbReference>
<feature type="compositionally biased region" description="Basic and acidic residues" evidence="5">
    <location>
        <begin position="850"/>
        <end position="875"/>
    </location>
</feature>
<dbReference type="InterPro" id="IPR051591">
    <property type="entry name" value="UPF0224_FAM112_RNA_Proc"/>
</dbReference>
<comment type="caution">
    <text evidence="7">The sequence shown here is derived from an EMBL/GenBank/DDBJ whole genome shotgun (WGS) entry which is preliminary data.</text>
</comment>
<feature type="compositionally biased region" description="Basic and acidic residues" evidence="5">
    <location>
        <begin position="541"/>
        <end position="551"/>
    </location>
</feature>
<dbReference type="PANTHER" id="PTHR21402">
    <property type="entry name" value="GAMETOCYTE SPECIFIC FACTOR 1-RELATED"/>
    <property type="match status" value="1"/>
</dbReference>
<feature type="compositionally biased region" description="Polar residues" evidence="5">
    <location>
        <begin position="159"/>
        <end position="172"/>
    </location>
</feature>
<evidence type="ECO:0000256" key="1">
    <source>
        <dbReference type="ARBA" id="ARBA00022723"/>
    </source>
</evidence>
<feature type="region of interest" description="Disordered" evidence="5">
    <location>
        <begin position="828"/>
        <end position="939"/>
    </location>
</feature>
<evidence type="ECO:0000256" key="3">
    <source>
        <dbReference type="ARBA" id="ARBA00022833"/>
    </source>
</evidence>
<feature type="region of interest" description="Disordered" evidence="5">
    <location>
        <begin position="719"/>
        <end position="790"/>
    </location>
</feature>
<feature type="compositionally biased region" description="Polar residues" evidence="5">
    <location>
        <begin position="99"/>
        <end position="111"/>
    </location>
</feature>
<feature type="region of interest" description="Disordered" evidence="5">
    <location>
        <begin position="139"/>
        <end position="213"/>
    </location>
</feature>